<gene>
    <name evidence="2" type="ORF">GUJ93_ZPchr0004g39630</name>
</gene>
<proteinExistence type="predicted"/>
<keyword evidence="3" id="KW-1185">Reference proteome</keyword>
<protein>
    <submittedName>
        <fullName evidence="2">Uncharacterized protein</fullName>
    </submittedName>
</protein>
<comment type="caution">
    <text evidence="2">The sequence shown here is derived from an EMBL/GenBank/DDBJ whole genome shotgun (WGS) entry which is preliminary data.</text>
</comment>
<organism evidence="2 3">
    <name type="scientific">Zizania palustris</name>
    <name type="common">Northern wild rice</name>
    <dbReference type="NCBI Taxonomy" id="103762"/>
    <lineage>
        <taxon>Eukaryota</taxon>
        <taxon>Viridiplantae</taxon>
        <taxon>Streptophyta</taxon>
        <taxon>Embryophyta</taxon>
        <taxon>Tracheophyta</taxon>
        <taxon>Spermatophyta</taxon>
        <taxon>Magnoliopsida</taxon>
        <taxon>Liliopsida</taxon>
        <taxon>Poales</taxon>
        <taxon>Poaceae</taxon>
        <taxon>BOP clade</taxon>
        <taxon>Oryzoideae</taxon>
        <taxon>Oryzeae</taxon>
        <taxon>Zizaniinae</taxon>
        <taxon>Zizania</taxon>
    </lineage>
</organism>
<feature type="compositionally biased region" description="Pro residues" evidence="1">
    <location>
        <begin position="33"/>
        <end position="51"/>
    </location>
</feature>
<sequence length="133" mass="14762">MSPFITARLKPRPLYPSRPRHVNLSLFENSCEPPLPPRQAANHPPPGSPRPPRWRTTNPALPRVGGSRRTGSAASPPPIWSRARPILRSRVARGWTGLERAPGGTAEAVGEPLLRREPPHEEEQEQEQEQVDG</sequence>
<evidence type="ECO:0000313" key="2">
    <source>
        <dbReference type="EMBL" id="KAG8066173.1"/>
    </source>
</evidence>
<dbReference type="AlphaFoldDB" id="A0A8J5SNX2"/>
<name>A0A8J5SNX2_ZIZPA</name>
<dbReference type="Proteomes" id="UP000729402">
    <property type="component" value="Unassembled WGS sequence"/>
</dbReference>
<evidence type="ECO:0000313" key="3">
    <source>
        <dbReference type="Proteomes" id="UP000729402"/>
    </source>
</evidence>
<reference evidence="2" key="1">
    <citation type="journal article" date="2021" name="bioRxiv">
        <title>Whole Genome Assembly and Annotation of Northern Wild Rice, Zizania palustris L., Supports a Whole Genome Duplication in the Zizania Genus.</title>
        <authorList>
            <person name="Haas M."/>
            <person name="Kono T."/>
            <person name="Macchietto M."/>
            <person name="Millas R."/>
            <person name="McGilp L."/>
            <person name="Shao M."/>
            <person name="Duquette J."/>
            <person name="Hirsch C.N."/>
            <person name="Kimball J."/>
        </authorList>
    </citation>
    <scope>NUCLEOTIDE SEQUENCE</scope>
    <source>
        <tissue evidence="2">Fresh leaf tissue</tissue>
    </source>
</reference>
<feature type="region of interest" description="Disordered" evidence="1">
    <location>
        <begin position="28"/>
        <end position="133"/>
    </location>
</feature>
<evidence type="ECO:0000256" key="1">
    <source>
        <dbReference type="SAM" id="MobiDB-lite"/>
    </source>
</evidence>
<reference evidence="2" key="2">
    <citation type="submission" date="2021-02" db="EMBL/GenBank/DDBJ databases">
        <authorList>
            <person name="Kimball J.A."/>
            <person name="Haas M.W."/>
            <person name="Macchietto M."/>
            <person name="Kono T."/>
            <person name="Duquette J."/>
            <person name="Shao M."/>
        </authorList>
    </citation>
    <scope>NUCLEOTIDE SEQUENCE</scope>
    <source>
        <tissue evidence="2">Fresh leaf tissue</tissue>
    </source>
</reference>
<accession>A0A8J5SNX2</accession>
<feature type="compositionally biased region" description="Acidic residues" evidence="1">
    <location>
        <begin position="122"/>
        <end position="133"/>
    </location>
</feature>
<dbReference type="EMBL" id="JAAALK010000285">
    <property type="protein sequence ID" value="KAG8066173.1"/>
    <property type="molecule type" value="Genomic_DNA"/>
</dbReference>